<dbReference type="EMBL" id="JAFLVX010000046">
    <property type="protein sequence ID" value="MBO0477973.1"/>
    <property type="molecule type" value="Genomic_DNA"/>
</dbReference>
<evidence type="ECO:0000256" key="1">
    <source>
        <dbReference type="SAM" id="MobiDB-lite"/>
    </source>
</evidence>
<evidence type="ECO:0000313" key="2">
    <source>
        <dbReference type="EMBL" id="MBO0477973.1"/>
    </source>
</evidence>
<feature type="non-terminal residue" evidence="2">
    <location>
        <position position="1"/>
    </location>
</feature>
<name>A0ABS3HW33_9ENTE</name>
<gene>
    <name evidence="2" type="ORF">DOK76_12945</name>
</gene>
<evidence type="ECO:0000313" key="3">
    <source>
        <dbReference type="Proteomes" id="UP000664857"/>
    </source>
</evidence>
<organism evidence="2 3">
    <name type="scientific">Candidatus Vagococcus giribetii</name>
    <dbReference type="NCBI Taxonomy" id="2230876"/>
    <lineage>
        <taxon>Bacteria</taxon>
        <taxon>Bacillati</taxon>
        <taxon>Bacillota</taxon>
        <taxon>Bacilli</taxon>
        <taxon>Lactobacillales</taxon>
        <taxon>Enterococcaceae</taxon>
        <taxon>Vagococcus</taxon>
    </lineage>
</organism>
<reference evidence="2 3" key="1">
    <citation type="submission" date="2021-03" db="EMBL/GenBank/DDBJ databases">
        <title>Enterococcal diversity collection.</title>
        <authorList>
            <person name="Gilmore M.S."/>
            <person name="Schwartzman J."/>
            <person name="Van Tyne D."/>
            <person name="Martin M."/>
            <person name="Earl A.M."/>
            <person name="Manson A.L."/>
            <person name="Straub T."/>
            <person name="Salamzade R."/>
            <person name="Saavedra J."/>
            <person name="Lebreton F."/>
            <person name="Prichula J."/>
            <person name="Schaufler K."/>
            <person name="Gaca A."/>
            <person name="Sgardioli B."/>
            <person name="Wagenaar J."/>
            <person name="Strong T."/>
        </authorList>
    </citation>
    <scope>NUCLEOTIDE SEQUENCE [LARGE SCALE GENOMIC DNA]</scope>
    <source>
        <strain evidence="2 3">DIV0080</strain>
    </source>
</reference>
<feature type="compositionally biased region" description="Basic and acidic residues" evidence="1">
    <location>
        <begin position="1"/>
        <end position="18"/>
    </location>
</feature>
<keyword evidence="3" id="KW-1185">Reference proteome</keyword>
<dbReference type="Proteomes" id="UP000664857">
    <property type="component" value="Unassembled WGS sequence"/>
</dbReference>
<feature type="region of interest" description="Disordered" evidence="1">
    <location>
        <begin position="1"/>
        <end position="49"/>
    </location>
</feature>
<protein>
    <recommendedName>
        <fullName evidence="4">DUF4367 domain-containing protein</fullName>
    </recommendedName>
</protein>
<comment type="caution">
    <text evidence="2">The sequence shown here is derived from an EMBL/GenBank/DDBJ whole genome shotgun (WGS) entry which is preliminary data.</text>
</comment>
<evidence type="ECO:0008006" key="4">
    <source>
        <dbReference type="Google" id="ProtNLM"/>
    </source>
</evidence>
<proteinExistence type="predicted"/>
<feature type="compositionally biased region" description="Polar residues" evidence="1">
    <location>
        <begin position="19"/>
        <end position="31"/>
    </location>
</feature>
<accession>A0ABS3HW33</accession>
<sequence>VPEKPAIHKKQKVEEKGSVKTTPEAPSTPVVTTVPKAETKPEVTTTPGVKEQPIITTVPKVESKPTIEKASEAKIGTDFGKMGTLVEKNNIKINWSEYAEHGMQRLQERGMSQIQVDEIVRNGKVLSQNDGAKFAYVTQEGVAVVSKEGKLVTAWGKNNFDDSMNKIIIGLFGK</sequence>